<dbReference type="GO" id="GO:0004526">
    <property type="term" value="F:ribonuclease P activity"/>
    <property type="evidence" value="ECO:0007669"/>
    <property type="project" value="TreeGrafter"/>
</dbReference>
<dbReference type="PANTHER" id="PTHR13547:SF1">
    <property type="entry name" value="MITOCHONDRIAL RIBONUCLEASE P CATALYTIC SUBUNIT"/>
    <property type="match status" value="1"/>
</dbReference>
<accession>A0A812S6X5</accession>
<dbReference type="Proteomes" id="UP000601435">
    <property type="component" value="Unassembled WGS sequence"/>
</dbReference>
<dbReference type="InterPro" id="IPR011990">
    <property type="entry name" value="TPR-like_helical_dom_sf"/>
</dbReference>
<dbReference type="Gene3D" id="3.40.50.11980">
    <property type="match status" value="1"/>
</dbReference>
<protein>
    <submittedName>
        <fullName evidence="1">Uncharacterized protein</fullName>
    </submittedName>
</protein>
<dbReference type="GO" id="GO:0001682">
    <property type="term" value="P:tRNA 5'-leader removal"/>
    <property type="evidence" value="ECO:0007669"/>
    <property type="project" value="TreeGrafter"/>
</dbReference>
<sequence>MAAERPKWTRKELKRQQAELQRKVAHTLEGGSTGSAISLLREALRSGWPLPALEQALQRLLRGVVSARLDQVLQLCFEILSCSEESFSEATLSMLVAELVDVGNWDAAEAILQHAVSINHVKMRTLQPLLTALAAAGDSSRLQRFFEDLLHPVVCRRQARLNGTAVATLLRGFADKPALQEEVLTLLSKTELEMSSTCLDKISEALSCEELPGLRGEVVMRPLGQLRRLSPEASHVDMARRGAAALLKPETCRRLSERLEDGDGVGPTCFVDGPNAGYRGAVQRRQAAEGSRGGAGGKNFSREGDVEISNLHAAYFRHDQIEATMLHLRQLGEVPLLVMPERYIFAGDARAQKGPKKPLNSLVQSWLSGNSLFVVSDDEPDDAVWMFASLYGKTGDRGRYIVTRDKAANHRASIWGIDFGDSLQDLELERSFRRWSALYLRWHALSWDGCNHSGAVTVRIDGMPPLSTEIQQHEGIWYIPEATGARWLQISDAKRGLDPKPPNPPAKLGTVELLPGTCPLIPPPPSLAAFWRA</sequence>
<dbReference type="OrthoDB" id="427581at2759"/>
<name>A0A812S6X5_9DINO</name>
<evidence type="ECO:0000313" key="1">
    <source>
        <dbReference type="EMBL" id="CAE7470147.1"/>
    </source>
</evidence>
<reference evidence="1" key="1">
    <citation type="submission" date="2021-02" db="EMBL/GenBank/DDBJ databases">
        <authorList>
            <person name="Dougan E. K."/>
            <person name="Rhodes N."/>
            <person name="Thang M."/>
            <person name="Chan C."/>
        </authorList>
    </citation>
    <scope>NUCLEOTIDE SEQUENCE</scope>
</reference>
<dbReference type="AlphaFoldDB" id="A0A812S6X5"/>
<proteinExistence type="predicted"/>
<keyword evidence="2" id="KW-1185">Reference proteome</keyword>
<gene>
    <name evidence="1" type="ORF">SNEC2469_LOCUS13230</name>
</gene>
<dbReference type="EMBL" id="CAJNJA010021116">
    <property type="protein sequence ID" value="CAE7470147.1"/>
    <property type="molecule type" value="Genomic_DNA"/>
</dbReference>
<organism evidence="1 2">
    <name type="scientific">Symbiodinium necroappetens</name>
    <dbReference type="NCBI Taxonomy" id="1628268"/>
    <lineage>
        <taxon>Eukaryota</taxon>
        <taxon>Sar</taxon>
        <taxon>Alveolata</taxon>
        <taxon>Dinophyceae</taxon>
        <taxon>Suessiales</taxon>
        <taxon>Symbiodiniaceae</taxon>
        <taxon>Symbiodinium</taxon>
    </lineage>
</organism>
<evidence type="ECO:0000313" key="2">
    <source>
        <dbReference type="Proteomes" id="UP000601435"/>
    </source>
</evidence>
<dbReference type="PANTHER" id="PTHR13547">
    <property type="match status" value="1"/>
</dbReference>
<dbReference type="Gene3D" id="1.25.40.10">
    <property type="entry name" value="Tetratricopeptide repeat domain"/>
    <property type="match status" value="1"/>
</dbReference>
<comment type="caution">
    <text evidence="1">The sequence shown here is derived from an EMBL/GenBank/DDBJ whole genome shotgun (WGS) entry which is preliminary data.</text>
</comment>